<feature type="transmembrane region" description="Helical" evidence="4">
    <location>
        <begin position="34"/>
        <end position="59"/>
    </location>
</feature>
<dbReference type="AlphaFoldDB" id="A0A3G8H8P0"/>
<dbReference type="PANTHER" id="PTHR42910:SF1">
    <property type="entry name" value="MAJOR FACILITATOR SUPERFAMILY (MFS) PROFILE DOMAIN-CONTAINING PROTEIN"/>
    <property type="match status" value="1"/>
</dbReference>
<proteinExistence type="predicted"/>
<feature type="transmembrane region" description="Helical" evidence="4">
    <location>
        <begin position="71"/>
        <end position="89"/>
    </location>
</feature>
<evidence type="ECO:0000259" key="5">
    <source>
        <dbReference type="PROSITE" id="PS50850"/>
    </source>
</evidence>
<dbReference type="Pfam" id="PF07690">
    <property type="entry name" value="MFS_1"/>
    <property type="match status" value="1"/>
</dbReference>
<accession>A0A3G8H8P0</accession>
<dbReference type="SUPFAM" id="SSF103473">
    <property type="entry name" value="MFS general substrate transporter"/>
    <property type="match status" value="1"/>
</dbReference>
<evidence type="ECO:0000256" key="1">
    <source>
        <dbReference type="ARBA" id="ARBA00022692"/>
    </source>
</evidence>
<dbReference type="GO" id="GO:0022857">
    <property type="term" value="F:transmembrane transporter activity"/>
    <property type="evidence" value="ECO:0007669"/>
    <property type="project" value="InterPro"/>
</dbReference>
<keyword evidence="2 4" id="KW-1133">Transmembrane helix</keyword>
<gene>
    <name evidence="6" type="ORF">EHF44_25715</name>
</gene>
<keyword evidence="3 4" id="KW-0472">Membrane</keyword>
<feature type="transmembrane region" description="Helical" evidence="4">
    <location>
        <begin position="271"/>
        <end position="289"/>
    </location>
</feature>
<dbReference type="InterPro" id="IPR020846">
    <property type="entry name" value="MFS_dom"/>
</dbReference>
<feature type="transmembrane region" description="Helical" evidence="4">
    <location>
        <begin position="239"/>
        <end position="259"/>
    </location>
</feature>
<evidence type="ECO:0000256" key="4">
    <source>
        <dbReference type="SAM" id="Phobius"/>
    </source>
</evidence>
<dbReference type="InterPro" id="IPR036259">
    <property type="entry name" value="MFS_trans_sf"/>
</dbReference>
<evidence type="ECO:0000313" key="7">
    <source>
        <dbReference type="Proteomes" id="UP000270411"/>
    </source>
</evidence>
<dbReference type="CDD" id="cd17324">
    <property type="entry name" value="MFS_NepI_like"/>
    <property type="match status" value="1"/>
</dbReference>
<feature type="transmembrane region" description="Helical" evidence="4">
    <location>
        <begin position="335"/>
        <end position="355"/>
    </location>
</feature>
<evidence type="ECO:0000313" key="6">
    <source>
        <dbReference type="EMBL" id="AZG16768.1"/>
    </source>
</evidence>
<name>A0A3G8H8P0_9BURK</name>
<dbReference type="KEGG" id="cpau:EHF44_25715"/>
<protein>
    <submittedName>
        <fullName evidence="6">MFS transporter</fullName>
    </submittedName>
</protein>
<dbReference type="Proteomes" id="UP000270411">
    <property type="component" value="Chromosome 2"/>
</dbReference>
<keyword evidence="1 4" id="KW-0812">Transmembrane</keyword>
<sequence length="397" mass="40799">MPRALVLLFAIASGASVANVYYAQPLLDVLAREFHVPGAAVGGVVTATQLGSALALVCLVPLGDRVDRRRLMTWQLAALVVALLAVAAAPGVPWLLAGMVAVGLLGTAMTQGLIAYAASAASPQQRGRVVGAAQSGVFVGLLLARVFAGMVGDIGGWRAVYLASAVAMAGIALALRRRLPATAAAAPAVGYGQLVGSLLTLLRRDRTLQVRGVLGMLMFAAFNIFWSALVLPLSAPPFSFSHTAIGAFGLVGAVGALAGARAGRWADAGHAQRTTAGALLLMMAAWWPLSRLDGVHGLALLIVGIVLLDLGGQALHVTNQSLILRTRPDAHSRMISLYMLFYAAGSGLGAIVTTATYARAGWQGVCMIGFAVCLAALAFWAATRRSGTAETEVASVA</sequence>
<feature type="transmembrane region" description="Helical" evidence="4">
    <location>
        <begin position="361"/>
        <end position="382"/>
    </location>
</feature>
<feature type="domain" description="Major facilitator superfamily (MFS) profile" evidence="5">
    <location>
        <begin position="5"/>
        <end position="387"/>
    </location>
</feature>
<evidence type="ECO:0000256" key="3">
    <source>
        <dbReference type="ARBA" id="ARBA00023136"/>
    </source>
</evidence>
<feature type="transmembrane region" description="Helical" evidence="4">
    <location>
        <begin position="129"/>
        <end position="148"/>
    </location>
</feature>
<organism evidence="6 7">
    <name type="scientific">Cupriavidus pauculus</name>
    <dbReference type="NCBI Taxonomy" id="82633"/>
    <lineage>
        <taxon>Bacteria</taxon>
        <taxon>Pseudomonadati</taxon>
        <taxon>Pseudomonadota</taxon>
        <taxon>Betaproteobacteria</taxon>
        <taxon>Burkholderiales</taxon>
        <taxon>Burkholderiaceae</taxon>
        <taxon>Cupriavidus</taxon>
    </lineage>
</organism>
<dbReference type="RefSeq" id="WP_124686499.1">
    <property type="nucleotide sequence ID" value="NZ_CP033970.1"/>
</dbReference>
<dbReference type="Gene3D" id="1.20.1250.20">
    <property type="entry name" value="MFS general substrate transporter like domains"/>
    <property type="match status" value="1"/>
</dbReference>
<feature type="transmembrane region" description="Helical" evidence="4">
    <location>
        <begin position="95"/>
        <end position="117"/>
    </location>
</feature>
<dbReference type="PANTHER" id="PTHR42910">
    <property type="entry name" value="TRANSPORTER SCO4007-RELATED"/>
    <property type="match status" value="1"/>
</dbReference>
<dbReference type="EMBL" id="CP033970">
    <property type="protein sequence ID" value="AZG16768.1"/>
    <property type="molecule type" value="Genomic_DNA"/>
</dbReference>
<feature type="transmembrane region" description="Helical" evidence="4">
    <location>
        <begin position="213"/>
        <end position="233"/>
    </location>
</feature>
<reference evidence="7" key="1">
    <citation type="submission" date="2018-11" db="EMBL/GenBank/DDBJ databases">
        <title>FDA dAtabase for Regulatory Grade micrObial Sequences (FDA-ARGOS): Supporting development and validation of Infectious Disease Dx tests.</title>
        <authorList>
            <person name="Goldberg B."/>
            <person name="Campos J."/>
            <person name="Tallon L."/>
            <person name="Sadzewicz L."/>
            <person name="Zhao X."/>
            <person name="Vavikolanu K."/>
            <person name="Mehta A."/>
            <person name="Aluvathingal J."/>
            <person name="Nadendla S."/>
            <person name="Geyer C."/>
            <person name="Nandy P."/>
            <person name="Yan Y."/>
            <person name="Sichtig H."/>
        </authorList>
    </citation>
    <scope>NUCLEOTIDE SEQUENCE [LARGE SCALE GENOMIC DNA]</scope>
    <source>
        <strain evidence="7">FDAARGOS_614</strain>
    </source>
</reference>
<dbReference type="InterPro" id="IPR011701">
    <property type="entry name" value="MFS"/>
</dbReference>
<dbReference type="OrthoDB" id="9815356at2"/>
<feature type="transmembrane region" description="Helical" evidence="4">
    <location>
        <begin position="154"/>
        <end position="175"/>
    </location>
</feature>
<dbReference type="PROSITE" id="PS50850">
    <property type="entry name" value="MFS"/>
    <property type="match status" value="1"/>
</dbReference>
<evidence type="ECO:0000256" key="2">
    <source>
        <dbReference type="ARBA" id="ARBA00022989"/>
    </source>
</evidence>
<feature type="transmembrane region" description="Helical" evidence="4">
    <location>
        <begin position="295"/>
        <end position="315"/>
    </location>
</feature>